<sequence>MTKLEANRASSSRMDGLSKSEKLEISAKEFDASCVQFEKDIGAANYQPFVDSKGFVYLLTLVRKDKLRDRLEKHRVKVRYAPYCISEHQTSYEISHQNPHSRRADSDPHIRLDCDKAIPSIEDQEAPRAGGRVEVGSAQPRLPMCPVPLYYFPKPYPYSAYPVVAGNVPSSLSMSNPRLRVRVPDPWAQCLQLFEYQAPNDGSGSTIGPKRTKEYACYTIYSRPGHRHVETLAPPGSTFDFAWNMFQKMFKQESGGGMGGT</sequence>
<dbReference type="RefSeq" id="XP_064700735.1">
    <property type="nucleotide sequence ID" value="XM_064853781.1"/>
</dbReference>
<evidence type="ECO:0000313" key="2">
    <source>
        <dbReference type="Proteomes" id="UP001358417"/>
    </source>
</evidence>
<accession>A0AAV9MTX4</accession>
<evidence type="ECO:0000313" key="1">
    <source>
        <dbReference type="EMBL" id="KAK5045096.1"/>
    </source>
</evidence>
<dbReference type="EMBL" id="JAVRRD010000040">
    <property type="protein sequence ID" value="KAK5045096.1"/>
    <property type="molecule type" value="Genomic_DNA"/>
</dbReference>
<organism evidence="1 2">
    <name type="scientific">Exophiala bonariae</name>
    <dbReference type="NCBI Taxonomy" id="1690606"/>
    <lineage>
        <taxon>Eukaryota</taxon>
        <taxon>Fungi</taxon>
        <taxon>Dikarya</taxon>
        <taxon>Ascomycota</taxon>
        <taxon>Pezizomycotina</taxon>
        <taxon>Eurotiomycetes</taxon>
        <taxon>Chaetothyriomycetidae</taxon>
        <taxon>Chaetothyriales</taxon>
        <taxon>Herpotrichiellaceae</taxon>
        <taxon>Exophiala</taxon>
    </lineage>
</organism>
<reference evidence="1 2" key="1">
    <citation type="submission" date="2023-08" db="EMBL/GenBank/DDBJ databases">
        <title>Black Yeasts Isolated from many extreme environments.</title>
        <authorList>
            <person name="Coleine C."/>
            <person name="Stajich J.E."/>
            <person name="Selbmann L."/>
        </authorList>
    </citation>
    <scope>NUCLEOTIDE SEQUENCE [LARGE SCALE GENOMIC DNA]</scope>
    <source>
        <strain evidence="1 2">CCFEE 5792</strain>
    </source>
</reference>
<gene>
    <name evidence="1" type="ORF">LTR84_010244</name>
</gene>
<keyword evidence="2" id="KW-1185">Reference proteome</keyword>
<protein>
    <submittedName>
        <fullName evidence="1">Uncharacterized protein</fullName>
    </submittedName>
</protein>
<dbReference type="AlphaFoldDB" id="A0AAV9MTX4"/>
<comment type="caution">
    <text evidence="1">The sequence shown here is derived from an EMBL/GenBank/DDBJ whole genome shotgun (WGS) entry which is preliminary data.</text>
</comment>
<dbReference type="Proteomes" id="UP001358417">
    <property type="component" value="Unassembled WGS sequence"/>
</dbReference>
<name>A0AAV9MTX4_9EURO</name>
<proteinExistence type="predicted"/>
<dbReference type="GeneID" id="89978402"/>